<feature type="transmembrane region" description="Helical" evidence="2">
    <location>
        <begin position="38"/>
        <end position="54"/>
    </location>
</feature>
<dbReference type="PANTHER" id="PTHR22911">
    <property type="entry name" value="ACYL-MALONYL CONDENSING ENZYME-RELATED"/>
    <property type="match status" value="1"/>
</dbReference>
<feature type="transmembrane region" description="Helical" evidence="2">
    <location>
        <begin position="99"/>
        <end position="117"/>
    </location>
</feature>
<dbReference type="Gene3D" id="1.10.3730.20">
    <property type="match status" value="1"/>
</dbReference>
<keyword evidence="2" id="KW-1133">Transmembrane helix</keyword>
<dbReference type="PANTHER" id="PTHR22911:SF137">
    <property type="entry name" value="SOLUTE CARRIER FAMILY 35 MEMBER G2-RELATED"/>
    <property type="match status" value="1"/>
</dbReference>
<feature type="transmembrane region" description="Helical" evidence="2">
    <location>
        <begin position="251"/>
        <end position="273"/>
    </location>
</feature>
<feature type="transmembrane region" description="Helical" evidence="2">
    <location>
        <begin position="223"/>
        <end position="245"/>
    </location>
</feature>
<feature type="transmembrane region" description="Helical" evidence="2">
    <location>
        <begin position="191"/>
        <end position="211"/>
    </location>
</feature>
<evidence type="ECO:0000256" key="1">
    <source>
        <dbReference type="ARBA" id="ARBA00007362"/>
    </source>
</evidence>
<sequence length="298" mass="32433">MMPWGELAALATAVCWSFTAILFSYGGRRVGSDVINRSRLLFALVFLLITHRLLEGVFFPRDVEPFRWGWLALSSLLGLVIGDAFLFRAYVLIGPRLSMLMMSTVPILSALFGRVLFGESVTPLELLGILMAVGGIAWVVTEGQGHALPNDRRIYRRGLLFGFLGALGQVTNLVTARFALGDGFSTISATLIRIVVALVVLWGLAAARGQVRHTLHQWRDRRALGAIAAGSTVGPFLGIWLSLIAVQNARLGIASTLMALPPVLLIPLEYAIYRRRVSRRALAGTLAAMAGVVVLLWQ</sequence>
<gene>
    <name evidence="4" type="ORF">CFX0092_A0838</name>
</gene>
<name>A0A160SZ99_9CHLR</name>
<feature type="transmembrane region" description="Helical" evidence="2">
    <location>
        <begin position="160"/>
        <end position="179"/>
    </location>
</feature>
<dbReference type="RefSeq" id="WP_095042294.1">
    <property type="nucleotide sequence ID" value="NZ_LN890655.1"/>
</dbReference>
<dbReference type="InterPro" id="IPR000620">
    <property type="entry name" value="EamA_dom"/>
</dbReference>
<dbReference type="GO" id="GO:0016020">
    <property type="term" value="C:membrane"/>
    <property type="evidence" value="ECO:0007669"/>
    <property type="project" value="InterPro"/>
</dbReference>
<dbReference type="KEGG" id="pbf:CFX0092_A0838"/>
<feature type="transmembrane region" description="Helical" evidence="2">
    <location>
        <begin position="6"/>
        <end position="26"/>
    </location>
</feature>
<protein>
    <recommendedName>
        <fullName evidence="3">EamA domain-containing protein</fullName>
    </recommendedName>
</protein>
<reference evidence="4" key="1">
    <citation type="submission" date="2016-01" db="EMBL/GenBank/DDBJ databases">
        <authorList>
            <person name="Mcilroy J.S."/>
            <person name="Karst M S."/>
            <person name="Albertsen M."/>
        </authorList>
    </citation>
    <scope>NUCLEOTIDE SEQUENCE</scope>
    <source>
        <strain evidence="4">Cfx-K</strain>
    </source>
</reference>
<proteinExistence type="inferred from homology"/>
<dbReference type="SUPFAM" id="SSF103481">
    <property type="entry name" value="Multidrug resistance efflux transporter EmrE"/>
    <property type="match status" value="2"/>
</dbReference>
<keyword evidence="2" id="KW-0812">Transmembrane</keyword>
<dbReference type="InterPro" id="IPR037185">
    <property type="entry name" value="EmrE-like"/>
</dbReference>
<evidence type="ECO:0000259" key="3">
    <source>
        <dbReference type="Pfam" id="PF00892"/>
    </source>
</evidence>
<feature type="transmembrane region" description="Helical" evidence="2">
    <location>
        <begin position="66"/>
        <end position="87"/>
    </location>
</feature>
<dbReference type="Pfam" id="PF00892">
    <property type="entry name" value="EamA"/>
    <property type="match status" value="2"/>
</dbReference>
<keyword evidence="5" id="KW-1185">Reference proteome</keyword>
<feature type="transmembrane region" description="Helical" evidence="2">
    <location>
        <begin position="123"/>
        <end position="140"/>
    </location>
</feature>
<evidence type="ECO:0000313" key="5">
    <source>
        <dbReference type="Proteomes" id="UP000215027"/>
    </source>
</evidence>
<dbReference type="Proteomes" id="UP000215027">
    <property type="component" value="Chromosome I"/>
</dbReference>
<dbReference type="AlphaFoldDB" id="A0A160SZ99"/>
<dbReference type="EMBL" id="LN890655">
    <property type="protein sequence ID" value="CUS02716.2"/>
    <property type="molecule type" value="Genomic_DNA"/>
</dbReference>
<organism evidence="4 5">
    <name type="scientific">Candidatus Promineifilum breve</name>
    <dbReference type="NCBI Taxonomy" id="1806508"/>
    <lineage>
        <taxon>Bacteria</taxon>
        <taxon>Bacillati</taxon>
        <taxon>Chloroflexota</taxon>
        <taxon>Ardenticatenia</taxon>
        <taxon>Candidatus Promineifilales</taxon>
        <taxon>Candidatus Promineifilaceae</taxon>
        <taxon>Candidatus Promineifilum</taxon>
    </lineage>
</organism>
<accession>A0A160SZ99</accession>
<comment type="similarity">
    <text evidence="1">Belongs to the EamA transporter family.</text>
</comment>
<dbReference type="OrthoDB" id="161804at2"/>
<feature type="domain" description="EamA" evidence="3">
    <location>
        <begin position="157"/>
        <end position="296"/>
    </location>
</feature>
<evidence type="ECO:0000313" key="4">
    <source>
        <dbReference type="EMBL" id="CUS02716.2"/>
    </source>
</evidence>
<feature type="transmembrane region" description="Helical" evidence="2">
    <location>
        <begin position="280"/>
        <end position="297"/>
    </location>
</feature>
<keyword evidence="2" id="KW-0472">Membrane</keyword>
<feature type="domain" description="EamA" evidence="3">
    <location>
        <begin position="4"/>
        <end position="140"/>
    </location>
</feature>
<evidence type="ECO:0000256" key="2">
    <source>
        <dbReference type="SAM" id="Phobius"/>
    </source>
</evidence>